<keyword evidence="1" id="KW-1133">Transmembrane helix</keyword>
<proteinExistence type="predicted"/>
<dbReference type="EMBL" id="CP035464">
    <property type="protein sequence ID" value="QAY32798.1"/>
    <property type="molecule type" value="Genomic_DNA"/>
</dbReference>
<dbReference type="Proteomes" id="UP000293589">
    <property type="component" value="Chromosome"/>
</dbReference>
<dbReference type="AlphaFoldDB" id="A0A4P6DY44"/>
<gene>
    <name evidence="2" type="ORF">ESN35_04735</name>
</gene>
<organism evidence="2 3">
    <name type="scientific">Bifidobacterium pullorum subsp. gallinarum</name>
    <dbReference type="NCBI Taxonomy" id="78344"/>
    <lineage>
        <taxon>Bacteria</taxon>
        <taxon>Bacillati</taxon>
        <taxon>Actinomycetota</taxon>
        <taxon>Actinomycetes</taxon>
        <taxon>Bifidobacteriales</taxon>
        <taxon>Bifidobacteriaceae</taxon>
        <taxon>Bifidobacterium</taxon>
    </lineage>
</organism>
<reference evidence="2 3" key="1">
    <citation type="submission" date="2019-01" db="EMBL/GenBank/DDBJ databases">
        <title>Complete genome sequence of Bifidobacterium gallinarum CACC 514.</title>
        <authorList>
            <person name="Jung M."/>
        </authorList>
    </citation>
    <scope>NUCLEOTIDE SEQUENCE [LARGE SCALE GENOMIC DNA]</scope>
    <source>
        <strain evidence="2 3">CACC 514</strain>
    </source>
</reference>
<keyword evidence="1" id="KW-0812">Transmembrane</keyword>
<protein>
    <submittedName>
        <fullName evidence="2">Uncharacterized protein</fullName>
    </submittedName>
</protein>
<accession>A0A4P6DY44</accession>
<evidence type="ECO:0000313" key="2">
    <source>
        <dbReference type="EMBL" id="QAY32798.1"/>
    </source>
</evidence>
<evidence type="ECO:0000256" key="1">
    <source>
        <dbReference type="SAM" id="Phobius"/>
    </source>
</evidence>
<dbReference type="KEGG" id="bgx:ESN35_04735"/>
<sequence length="220" mass="24253">MDMFIDWLVSFISGLQEDDWLTLAFGLSGFIVSVVALRHSGKANKLAETANSLAEKAGVESECANVLASQANQISRDANAISERALKVSKDYVVYRWSAQFDADRSAIVISNDCPYKAFDVGLLLVRGERELAGGKLAGDIGPFGKSAFQSSLFRDYLAESKAVMLEAEAEGAYIDWEQGIRFDLTIYVTWTSELGTRRSHEFKKTFGDADRIDGIDELL</sequence>
<feature type="transmembrane region" description="Helical" evidence="1">
    <location>
        <begin position="20"/>
        <end position="37"/>
    </location>
</feature>
<evidence type="ECO:0000313" key="3">
    <source>
        <dbReference type="Proteomes" id="UP000293589"/>
    </source>
</evidence>
<dbReference type="RefSeq" id="WP_129237248.1">
    <property type="nucleotide sequence ID" value="NZ_CP035464.1"/>
</dbReference>
<name>A0A4P6DY44_9BIFI</name>
<keyword evidence="1" id="KW-0472">Membrane</keyword>